<dbReference type="CDD" id="cd01665">
    <property type="entry name" value="Cyt_c_Oxidase_III"/>
    <property type="match status" value="1"/>
</dbReference>
<geneLocation type="mitochondrion" evidence="11"/>
<evidence type="ECO:0000256" key="3">
    <source>
        <dbReference type="ARBA" id="ARBA00015944"/>
    </source>
</evidence>
<feature type="transmembrane region" description="Helical" evidence="9">
    <location>
        <begin position="40"/>
        <end position="58"/>
    </location>
</feature>
<comment type="subcellular location">
    <subcellularLocation>
        <location evidence="1">Membrane</location>
        <topology evidence="1">Multi-pass membrane protein</topology>
    </subcellularLocation>
</comment>
<evidence type="ECO:0000313" key="11">
    <source>
        <dbReference type="EMBL" id="ALO64716.1"/>
    </source>
</evidence>
<evidence type="ECO:0000256" key="1">
    <source>
        <dbReference type="ARBA" id="ARBA00004141"/>
    </source>
</evidence>
<gene>
    <name evidence="11" type="primary">COX3</name>
</gene>
<evidence type="ECO:0000256" key="5">
    <source>
        <dbReference type="ARBA" id="ARBA00022967"/>
    </source>
</evidence>
<feature type="domain" description="Heme-copper oxidase subunit III family profile" evidence="10">
    <location>
        <begin position="4"/>
        <end position="261"/>
    </location>
</feature>
<keyword evidence="4 8" id="KW-0812">Transmembrane</keyword>
<accession>A0A0S2LT49</accession>
<dbReference type="GO" id="GO:0016020">
    <property type="term" value="C:membrane"/>
    <property type="evidence" value="ECO:0007669"/>
    <property type="project" value="UniProtKB-SubCell"/>
</dbReference>
<dbReference type="SUPFAM" id="SSF81452">
    <property type="entry name" value="Cytochrome c oxidase subunit III-like"/>
    <property type="match status" value="1"/>
</dbReference>
<feature type="transmembrane region" description="Helical" evidence="9">
    <location>
        <begin position="159"/>
        <end position="179"/>
    </location>
</feature>
<dbReference type="PANTHER" id="PTHR11403">
    <property type="entry name" value="CYTOCHROME C OXIDASE SUBUNIT III"/>
    <property type="match status" value="1"/>
</dbReference>
<dbReference type="Pfam" id="PF00510">
    <property type="entry name" value="COX3"/>
    <property type="match status" value="1"/>
</dbReference>
<dbReference type="Gene3D" id="1.20.120.80">
    <property type="entry name" value="Cytochrome c oxidase, subunit III, four-helix bundle"/>
    <property type="match status" value="1"/>
</dbReference>
<evidence type="ECO:0000259" key="10">
    <source>
        <dbReference type="PROSITE" id="PS50253"/>
    </source>
</evidence>
<dbReference type="AlphaFoldDB" id="A0A0S2LT49"/>
<evidence type="ECO:0000256" key="7">
    <source>
        <dbReference type="ARBA" id="ARBA00023136"/>
    </source>
</evidence>
<evidence type="ECO:0000256" key="8">
    <source>
        <dbReference type="RuleBase" id="RU003375"/>
    </source>
</evidence>
<dbReference type="InterPro" id="IPR035973">
    <property type="entry name" value="Cyt_c_oxidase_su3-like_sf"/>
</dbReference>
<feature type="transmembrane region" description="Helical" evidence="9">
    <location>
        <begin position="78"/>
        <end position="102"/>
    </location>
</feature>
<name>A0A0S2LT49_9HYME</name>
<protein>
    <recommendedName>
        <fullName evidence="3 8">Cytochrome c oxidase subunit 3</fullName>
    </recommendedName>
</protein>
<keyword evidence="5" id="KW-1278">Translocase</keyword>
<sequence>MMISNHPFHLVTLSPWPLLMSLSLMNFLLSVIMWMYMLNYLLMIYNFLMMILCMIQWWRDVIRESTFQGMHTYMVMKFLKFSMILFIISELFFFISFFWTYFHMSISPDMEIGQLWPPKMINFFNPYDIPLLNSIILISSGLTLTWSHHSLLNNNYNNTLISLFLTIILGFYFSMLQLFEYLESSFCLNDSVYGSIFFMSTGFHGLHIIIGTSMLLVVYFRLMKNHFSIIHNFNFEASLWYWHFVDVIWLFLYIFIYWWMY</sequence>
<feature type="transmembrane region" description="Helical" evidence="9">
    <location>
        <begin position="239"/>
        <end position="260"/>
    </location>
</feature>
<reference evidence="11" key="1">
    <citation type="submission" date="2015-06" db="EMBL/GenBank/DDBJ databases">
        <title>High-throughput detection of wild bee species with mitogenome skimming and resequencing (mt-S/R).</title>
        <authorList>
            <person name="Tang M."/>
            <person name="Hardman C."/>
            <person name="Ji Y."/>
            <person name="Meng G."/>
            <person name="Liu S."/>
            <person name="Tan M."/>
            <person name="Yang S."/>
            <person name="Yang C."/>
            <person name="Moss E."/>
            <person name="Nevard T."/>
            <person name="Potts S.G."/>
            <person name="Zhou X."/>
            <person name="Yu D.W."/>
        </authorList>
    </citation>
    <scope>NUCLEOTIDE SEQUENCE</scope>
</reference>
<dbReference type="GO" id="GO:0006123">
    <property type="term" value="P:mitochondrial electron transport, cytochrome c to oxygen"/>
    <property type="evidence" value="ECO:0007669"/>
    <property type="project" value="TreeGrafter"/>
</dbReference>
<proteinExistence type="inferred from homology"/>
<dbReference type="PANTHER" id="PTHR11403:SF7">
    <property type="entry name" value="CYTOCHROME C OXIDASE SUBUNIT 3"/>
    <property type="match status" value="1"/>
</dbReference>
<comment type="function">
    <text evidence="8">Component of the cytochrome c oxidase, the last enzyme in the mitochondrial electron transport chain which drives oxidative phosphorylation. The respiratory chain contains 3 multisubunit complexes succinate dehydrogenase (complex II, CII), ubiquinol-cytochrome c oxidoreductase (cytochrome b-c1 complex, complex III, CIII) and cytochrome c oxidase (complex IV, CIV), that cooperate to transfer electrons derived from NADH and succinate to molecular oxygen, creating an electrochemical gradient over the inner membrane that drives transmembrane transport and the ATP synthase. Cytochrome c oxidase is the component of the respiratory chain that catalyzes the reduction of oxygen to water. Electrons originating from reduced cytochrome c in the intermembrane space (IMS) are transferred via the dinuclear copper A center (CU(A)) of subunit 2 and heme A of subunit 1 to the active site in subunit 1, a binuclear center (BNC) formed by heme A3 and copper B (CU(B)). The BNC reduces molecular oxygen to 2 water molecules using 4 electrons from cytochrome c in the IMS and 4 protons from the mitochondrial matrix.</text>
</comment>
<dbReference type="InterPro" id="IPR013833">
    <property type="entry name" value="Cyt_c_oxidase_su3_a-hlx"/>
</dbReference>
<dbReference type="EMBL" id="KT164660">
    <property type="protein sequence ID" value="ALO64716.1"/>
    <property type="molecule type" value="Genomic_DNA"/>
</dbReference>
<dbReference type="GO" id="GO:0004129">
    <property type="term" value="F:cytochrome-c oxidase activity"/>
    <property type="evidence" value="ECO:0007669"/>
    <property type="project" value="InterPro"/>
</dbReference>
<evidence type="ECO:0000256" key="2">
    <source>
        <dbReference type="ARBA" id="ARBA00010581"/>
    </source>
</evidence>
<dbReference type="GO" id="GO:0005739">
    <property type="term" value="C:mitochondrion"/>
    <property type="evidence" value="ECO:0007669"/>
    <property type="project" value="TreeGrafter"/>
</dbReference>
<dbReference type="Gene3D" id="1.10.287.70">
    <property type="match status" value="1"/>
</dbReference>
<dbReference type="InterPro" id="IPR000298">
    <property type="entry name" value="Cyt_c_oxidase-like_su3"/>
</dbReference>
<keyword evidence="7 9" id="KW-0472">Membrane</keyword>
<feature type="transmembrane region" description="Helical" evidence="9">
    <location>
        <begin position="191"/>
        <end position="218"/>
    </location>
</feature>
<evidence type="ECO:0000256" key="9">
    <source>
        <dbReference type="SAM" id="Phobius"/>
    </source>
</evidence>
<dbReference type="PROSITE" id="PS50253">
    <property type="entry name" value="COX3"/>
    <property type="match status" value="1"/>
</dbReference>
<keyword evidence="8 11" id="KW-0496">Mitochondrion</keyword>
<dbReference type="InterPro" id="IPR033945">
    <property type="entry name" value="Cyt_c_oxase_su3_dom"/>
</dbReference>
<feature type="transmembrane region" description="Helical" evidence="9">
    <location>
        <begin position="129"/>
        <end position="147"/>
    </location>
</feature>
<evidence type="ECO:0000256" key="4">
    <source>
        <dbReference type="ARBA" id="ARBA00022692"/>
    </source>
</evidence>
<evidence type="ECO:0000256" key="6">
    <source>
        <dbReference type="ARBA" id="ARBA00022989"/>
    </source>
</evidence>
<feature type="transmembrane region" description="Helical" evidence="9">
    <location>
        <begin position="12"/>
        <end position="34"/>
    </location>
</feature>
<organism evidence="11">
    <name type="scientific">Nomada goodeniana</name>
    <dbReference type="NCBI Taxonomy" id="544954"/>
    <lineage>
        <taxon>Eukaryota</taxon>
        <taxon>Metazoa</taxon>
        <taxon>Ecdysozoa</taxon>
        <taxon>Arthropoda</taxon>
        <taxon>Hexapoda</taxon>
        <taxon>Insecta</taxon>
        <taxon>Pterygota</taxon>
        <taxon>Neoptera</taxon>
        <taxon>Endopterygota</taxon>
        <taxon>Hymenoptera</taxon>
        <taxon>Apocrita</taxon>
        <taxon>Aculeata</taxon>
        <taxon>Apoidea</taxon>
        <taxon>Anthophila</taxon>
        <taxon>Apidae</taxon>
        <taxon>Nomadini</taxon>
        <taxon>Nomada</taxon>
    </lineage>
</organism>
<dbReference type="InterPro" id="IPR024791">
    <property type="entry name" value="Cyt_c/ubiquinol_Oxase_su3"/>
</dbReference>
<keyword evidence="6 9" id="KW-1133">Transmembrane helix</keyword>
<comment type="similarity">
    <text evidence="2 8">Belongs to the cytochrome c oxidase subunit 3 family.</text>
</comment>